<dbReference type="InterPro" id="IPR041490">
    <property type="entry name" value="KstR2_TetR_C"/>
</dbReference>
<comment type="caution">
    <text evidence="8">The sequence shown here is derived from an EMBL/GenBank/DDBJ whole genome shotgun (WGS) entry which is preliminary data.</text>
</comment>
<name>A0A558BY39_9BACT</name>
<evidence type="ECO:0000256" key="6">
    <source>
        <dbReference type="SAM" id="MobiDB-lite"/>
    </source>
</evidence>
<dbReference type="InterPro" id="IPR036271">
    <property type="entry name" value="Tet_transcr_reg_TetR-rel_C_sf"/>
</dbReference>
<dbReference type="SUPFAM" id="SSF48498">
    <property type="entry name" value="Tetracyclin repressor-like, C-terminal domain"/>
    <property type="match status" value="1"/>
</dbReference>
<dbReference type="InterPro" id="IPR009057">
    <property type="entry name" value="Homeodomain-like_sf"/>
</dbReference>
<dbReference type="Pfam" id="PF00440">
    <property type="entry name" value="TetR_N"/>
    <property type="match status" value="1"/>
</dbReference>
<evidence type="ECO:0000313" key="9">
    <source>
        <dbReference type="Proteomes" id="UP000317624"/>
    </source>
</evidence>
<dbReference type="OrthoDB" id="9179041at2"/>
<evidence type="ECO:0000313" key="8">
    <source>
        <dbReference type="EMBL" id="TVT41431.1"/>
    </source>
</evidence>
<dbReference type="Gene3D" id="1.10.357.10">
    <property type="entry name" value="Tetracycline Repressor, domain 2"/>
    <property type="match status" value="1"/>
</dbReference>
<dbReference type="Pfam" id="PF17932">
    <property type="entry name" value="TetR_C_24"/>
    <property type="match status" value="1"/>
</dbReference>
<dbReference type="PRINTS" id="PR00455">
    <property type="entry name" value="HTHTETR"/>
</dbReference>
<evidence type="ECO:0000256" key="5">
    <source>
        <dbReference type="PROSITE-ProRule" id="PRU00335"/>
    </source>
</evidence>
<evidence type="ECO:0000259" key="7">
    <source>
        <dbReference type="PROSITE" id="PS50977"/>
    </source>
</evidence>
<evidence type="ECO:0000256" key="3">
    <source>
        <dbReference type="ARBA" id="ARBA00023125"/>
    </source>
</evidence>
<evidence type="ECO:0000256" key="2">
    <source>
        <dbReference type="ARBA" id="ARBA00023015"/>
    </source>
</evidence>
<dbReference type="AlphaFoldDB" id="A0A558BY39"/>
<gene>
    <name evidence="8" type="ORF">FNT36_08280</name>
</gene>
<dbReference type="InterPro" id="IPR050109">
    <property type="entry name" value="HTH-type_TetR-like_transc_reg"/>
</dbReference>
<sequence>MPPKTAPNPAPTATPPATGAARVVKKRRPEQRQLILDEAAHLFKERGFGSSSMRDLGARVGLDAASMYNHIKSKDEILEIICFQVSDTYIAQLTEVEQMEANYLEKITELLRRHVRLMTKDGAAVSVANNEWKALTEPRLTEFKQARKRYEKGFAALIEQGIAAGELQAVNVSVALFTLLSAVRWVELWYRPGRNLSAAELENDLLTMLLDGLKKPTA</sequence>
<dbReference type="SUPFAM" id="SSF46689">
    <property type="entry name" value="Homeodomain-like"/>
    <property type="match status" value="1"/>
</dbReference>
<dbReference type="PANTHER" id="PTHR30055">
    <property type="entry name" value="HTH-TYPE TRANSCRIPTIONAL REGULATOR RUTR"/>
    <property type="match status" value="1"/>
</dbReference>
<evidence type="ECO:0000256" key="4">
    <source>
        <dbReference type="ARBA" id="ARBA00023163"/>
    </source>
</evidence>
<feature type="compositionally biased region" description="Pro residues" evidence="6">
    <location>
        <begin position="1"/>
        <end position="14"/>
    </location>
</feature>
<dbReference type="Gene3D" id="1.10.10.60">
    <property type="entry name" value="Homeodomain-like"/>
    <property type="match status" value="1"/>
</dbReference>
<dbReference type="PROSITE" id="PS50977">
    <property type="entry name" value="HTH_TETR_2"/>
    <property type="match status" value="1"/>
</dbReference>
<organism evidence="8 9">
    <name type="scientific">Hymenobacter setariae</name>
    <dbReference type="NCBI Taxonomy" id="2594794"/>
    <lineage>
        <taxon>Bacteria</taxon>
        <taxon>Pseudomonadati</taxon>
        <taxon>Bacteroidota</taxon>
        <taxon>Cytophagia</taxon>
        <taxon>Cytophagales</taxon>
        <taxon>Hymenobacteraceae</taxon>
        <taxon>Hymenobacter</taxon>
    </lineage>
</organism>
<dbReference type="PANTHER" id="PTHR30055:SF175">
    <property type="entry name" value="HTH-TYPE TRANSCRIPTIONAL REPRESSOR KSTR2"/>
    <property type="match status" value="1"/>
</dbReference>
<dbReference type="EMBL" id="VMRJ01000002">
    <property type="protein sequence ID" value="TVT41431.1"/>
    <property type="molecule type" value="Genomic_DNA"/>
</dbReference>
<proteinExistence type="predicted"/>
<keyword evidence="1" id="KW-0678">Repressor</keyword>
<keyword evidence="4" id="KW-0804">Transcription</keyword>
<dbReference type="RefSeq" id="WP_144846313.1">
    <property type="nucleotide sequence ID" value="NZ_VMRJ01000002.1"/>
</dbReference>
<dbReference type="InterPro" id="IPR001647">
    <property type="entry name" value="HTH_TetR"/>
</dbReference>
<dbReference type="GO" id="GO:0003700">
    <property type="term" value="F:DNA-binding transcription factor activity"/>
    <property type="evidence" value="ECO:0007669"/>
    <property type="project" value="TreeGrafter"/>
</dbReference>
<evidence type="ECO:0000256" key="1">
    <source>
        <dbReference type="ARBA" id="ARBA00022491"/>
    </source>
</evidence>
<accession>A0A558BY39</accession>
<feature type="DNA-binding region" description="H-T-H motif" evidence="5">
    <location>
        <begin position="52"/>
        <end position="71"/>
    </location>
</feature>
<feature type="region of interest" description="Disordered" evidence="6">
    <location>
        <begin position="1"/>
        <end position="24"/>
    </location>
</feature>
<protein>
    <submittedName>
        <fullName evidence="8">TetR/AcrR family transcriptional regulator</fullName>
    </submittedName>
</protein>
<feature type="domain" description="HTH tetR-type" evidence="7">
    <location>
        <begin position="29"/>
        <end position="89"/>
    </location>
</feature>
<dbReference type="GO" id="GO:0000976">
    <property type="term" value="F:transcription cis-regulatory region binding"/>
    <property type="evidence" value="ECO:0007669"/>
    <property type="project" value="TreeGrafter"/>
</dbReference>
<keyword evidence="9" id="KW-1185">Reference proteome</keyword>
<keyword evidence="2" id="KW-0805">Transcription regulation</keyword>
<dbReference type="Proteomes" id="UP000317624">
    <property type="component" value="Unassembled WGS sequence"/>
</dbReference>
<keyword evidence="3 5" id="KW-0238">DNA-binding</keyword>
<reference evidence="8 9" key="1">
    <citation type="submission" date="2019-07" db="EMBL/GenBank/DDBJ databases">
        <title>Hymenobacter sp. straun FUR1 Genome sequencing and assembly.</title>
        <authorList>
            <person name="Chhetri G."/>
        </authorList>
    </citation>
    <scope>NUCLEOTIDE SEQUENCE [LARGE SCALE GENOMIC DNA]</scope>
    <source>
        <strain evidence="8 9">Fur1</strain>
    </source>
</reference>